<dbReference type="CDD" id="cd06174">
    <property type="entry name" value="MFS"/>
    <property type="match status" value="1"/>
</dbReference>
<dbReference type="Pfam" id="PF07697">
    <property type="entry name" value="7TMR-HDED"/>
    <property type="match status" value="1"/>
</dbReference>
<reference evidence="4" key="1">
    <citation type="journal article" date="2020" name="mSystems">
        <title>Genome- and Community-Level Interaction Insights into Carbon Utilization and Element Cycling Functions of Hydrothermarchaeota in Hydrothermal Sediment.</title>
        <authorList>
            <person name="Zhou Z."/>
            <person name="Liu Y."/>
            <person name="Xu W."/>
            <person name="Pan J."/>
            <person name="Luo Z.H."/>
            <person name="Li M."/>
        </authorList>
    </citation>
    <scope>NUCLEOTIDE SEQUENCE [LARGE SCALE GENOMIC DNA]</scope>
    <source>
        <strain evidence="4">HyVt-527</strain>
    </source>
</reference>
<feature type="transmembrane region" description="Helical" evidence="2">
    <location>
        <begin position="27"/>
        <end position="47"/>
    </location>
</feature>
<keyword evidence="2" id="KW-0472">Membrane</keyword>
<feature type="transmembrane region" description="Helical" evidence="2">
    <location>
        <begin position="355"/>
        <end position="374"/>
    </location>
</feature>
<dbReference type="NCBIfam" id="TIGR00277">
    <property type="entry name" value="HDIG"/>
    <property type="match status" value="1"/>
</dbReference>
<protein>
    <submittedName>
        <fullName evidence="4">HDIG domain-containing protein</fullName>
    </submittedName>
</protein>
<dbReference type="EMBL" id="DROD01000300">
    <property type="protein sequence ID" value="HHJ52422.1"/>
    <property type="molecule type" value="Genomic_DNA"/>
</dbReference>
<keyword evidence="2" id="KW-0812">Transmembrane</keyword>
<dbReference type="InterPro" id="IPR011621">
    <property type="entry name" value="Metal-dep_PHydrolase_7TM_intra"/>
</dbReference>
<dbReference type="InterPro" id="IPR006674">
    <property type="entry name" value="HD_domain"/>
</dbReference>
<dbReference type="AlphaFoldDB" id="A0A7V5UEH1"/>
<feature type="transmembrane region" description="Helical" evidence="2">
    <location>
        <begin position="419"/>
        <end position="438"/>
    </location>
</feature>
<evidence type="ECO:0000313" key="4">
    <source>
        <dbReference type="EMBL" id="HHJ52422.1"/>
    </source>
</evidence>
<dbReference type="InterPro" id="IPR003607">
    <property type="entry name" value="HD/PDEase_dom"/>
</dbReference>
<feature type="domain" description="HD/PDEase" evidence="3">
    <location>
        <begin position="531"/>
        <end position="688"/>
    </location>
</feature>
<evidence type="ECO:0000259" key="3">
    <source>
        <dbReference type="SMART" id="SM00471"/>
    </source>
</evidence>
<accession>A0A7V5UEH1</accession>
<feature type="transmembrane region" description="Helical" evidence="2">
    <location>
        <begin position="480"/>
        <end position="502"/>
    </location>
</feature>
<dbReference type="InterPro" id="IPR011624">
    <property type="entry name" value="Metal-dep_PHydrolase_7TM_extra"/>
</dbReference>
<feature type="compositionally biased region" description="Basic and acidic residues" evidence="1">
    <location>
        <begin position="741"/>
        <end position="763"/>
    </location>
</feature>
<dbReference type="Pfam" id="PF07698">
    <property type="entry name" value="7TM-7TMR_HD"/>
    <property type="match status" value="1"/>
</dbReference>
<feature type="region of interest" description="Disordered" evidence="1">
    <location>
        <begin position="741"/>
        <end position="778"/>
    </location>
</feature>
<evidence type="ECO:0000256" key="1">
    <source>
        <dbReference type="SAM" id="MobiDB-lite"/>
    </source>
</evidence>
<keyword evidence="2" id="KW-1133">Transmembrane helix</keyword>
<dbReference type="PANTHER" id="PTHR36442:SF1">
    <property type="entry name" value="CYCLIC-DI-AMP PHOSPHODIESTERASE PGPH"/>
    <property type="match status" value="1"/>
</dbReference>
<dbReference type="InterPro" id="IPR052722">
    <property type="entry name" value="PgpH_phosphodiesterase"/>
</dbReference>
<dbReference type="InterPro" id="IPR006675">
    <property type="entry name" value="HDIG_dom"/>
</dbReference>
<dbReference type="Pfam" id="PF01966">
    <property type="entry name" value="HD"/>
    <property type="match status" value="1"/>
</dbReference>
<feature type="transmembrane region" description="Helical" evidence="2">
    <location>
        <begin position="450"/>
        <end position="468"/>
    </location>
</feature>
<proteinExistence type="predicted"/>
<dbReference type="Gene3D" id="1.10.3210.10">
    <property type="entry name" value="Hypothetical protein af1432"/>
    <property type="match status" value="1"/>
</dbReference>
<dbReference type="CDD" id="cd00077">
    <property type="entry name" value="HDc"/>
    <property type="match status" value="1"/>
</dbReference>
<dbReference type="SUPFAM" id="SSF109604">
    <property type="entry name" value="HD-domain/PDEase-like"/>
    <property type="match status" value="1"/>
</dbReference>
<dbReference type="SMART" id="SM00471">
    <property type="entry name" value="HDc"/>
    <property type="match status" value="1"/>
</dbReference>
<name>A0A7V5UEH1_CALAY</name>
<comment type="caution">
    <text evidence="4">The sequence shown here is derived from an EMBL/GenBank/DDBJ whole genome shotgun (WGS) entry which is preliminary data.</text>
</comment>
<dbReference type="PANTHER" id="PTHR36442">
    <property type="entry name" value="CYCLIC-DI-AMP PHOSPHODIESTERASE PGPH"/>
    <property type="match status" value="1"/>
</dbReference>
<gene>
    <name evidence="4" type="ORF">ENJ89_04440</name>
</gene>
<sequence length="778" mass="88790">MEIKKKWDDFVRKLESIPVNKTNLADVLIKALYFVVLTLGIVLMFSGGKTTSTAEWKVGSIATKKVVAPFNFYVLKTQEELQKEQQEKTNTVPYYFNYQDSITYQQLKRIRKLLPFLIGYEKRFKAARTPEVQDTLLFKLKDELRQNFDIRFSKANLRVLLDILAKPQHVEHLKVALKIASDYMKNGILNLNLSEITRPNVIVIRHGIEENLPEDQRMDLPSALKNIENELLKVFDVNQTVILNYLFSQLLQPNLIYDQALTEQRIEDVLANISRTKDMVYKNERIVDANERIDQNIYQKLYSLQMARIERSREKGNWPERIGFLARLMLISAILFVAGLYLASFRKDIYQDNKTLLMIGTILMLLMIIAALIIRTLDWHIFLVPTTLVSMLLAILVDSGIALWGTVIVALILGGVQGGGYDLSLLSIVAGLVGIYSVHQIRNRNQVFKAVIYIAAAYFWVYIGITALRFESLTEGLRIFAFYLLPNSVFSPLIAFMILGVFEKSFDITTDVTLLELSDLNHPLLKRLSLEAPGTFHHSMVVGNLAEAAAKAIGANPLLVRVGSYFHDIGKIEKPEYFVENQMDAENRHNQLSPNMSALILASHVKNGIEMAKRYGIPKRIRDFIPEHHGTNIMKYFYDKALKNASENEVNDADFRYPGPKPQSKETAIVMLADAVEAATRTVQNPTPNKLRAFVEKLVDERFREGELDESDLTLRDLKNIVDAFMPVLYGIFQHRIEYPDQEKKKSNEKVKPKKEKAVKDGNPHPPAAENKSDRKPA</sequence>
<feature type="transmembrane region" description="Helical" evidence="2">
    <location>
        <begin position="322"/>
        <end position="343"/>
    </location>
</feature>
<organism evidence="4">
    <name type="scientific">Caldithrix abyssi</name>
    <dbReference type="NCBI Taxonomy" id="187145"/>
    <lineage>
        <taxon>Bacteria</taxon>
        <taxon>Pseudomonadati</taxon>
        <taxon>Calditrichota</taxon>
        <taxon>Calditrichia</taxon>
        <taxon>Calditrichales</taxon>
        <taxon>Calditrichaceae</taxon>
        <taxon>Caldithrix</taxon>
    </lineage>
</organism>
<evidence type="ECO:0000256" key="2">
    <source>
        <dbReference type="SAM" id="Phobius"/>
    </source>
</evidence>
<feature type="transmembrane region" description="Helical" evidence="2">
    <location>
        <begin position="381"/>
        <end position="413"/>
    </location>
</feature>
<dbReference type="Proteomes" id="UP000886124">
    <property type="component" value="Unassembled WGS sequence"/>
</dbReference>